<dbReference type="InterPro" id="IPR052016">
    <property type="entry name" value="Bact_Sigma-Reg"/>
</dbReference>
<dbReference type="Gene3D" id="2.60.120.10">
    <property type="entry name" value="Jelly Rolls"/>
    <property type="match status" value="1"/>
</dbReference>
<dbReference type="SMART" id="SM00100">
    <property type="entry name" value="cNMP"/>
    <property type="match status" value="1"/>
</dbReference>
<dbReference type="EMBL" id="PDUD01000052">
    <property type="protein sequence ID" value="PHN01598.1"/>
    <property type="molecule type" value="Genomic_DNA"/>
</dbReference>
<gene>
    <name evidence="3" type="ORF">CRP01_36475</name>
</gene>
<feature type="domain" description="Cyclic nucleotide-binding" evidence="2">
    <location>
        <begin position="30"/>
        <end position="127"/>
    </location>
</feature>
<dbReference type="InterPro" id="IPR001932">
    <property type="entry name" value="PPM-type_phosphatase-like_dom"/>
</dbReference>
<name>A0A2D0MZP0_FLAN2</name>
<dbReference type="PANTHER" id="PTHR43156:SF2">
    <property type="entry name" value="STAGE II SPORULATION PROTEIN E"/>
    <property type="match status" value="1"/>
</dbReference>
<keyword evidence="1" id="KW-0378">Hydrolase</keyword>
<dbReference type="Pfam" id="PF07228">
    <property type="entry name" value="SpoIIE"/>
    <property type="match status" value="1"/>
</dbReference>
<dbReference type="Gene3D" id="3.60.40.10">
    <property type="entry name" value="PPM-type phosphatase domain"/>
    <property type="match status" value="1"/>
</dbReference>
<accession>A0A2D0MZP0</accession>
<dbReference type="AlphaFoldDB" id="A0A2D0MZP0"/>
<sequence>MAGLNLINRIIELQRMAASSLNQAMAKCQLFNDFTTEEIQLILQASTVRKLSAGEVLIDYGCSNDTLYLLVEGKISIVLEKDGTQISIPIEVGECLGEMSLVLGLPTSAYARAEQASRVLCISESSFWSHIAMTQKGVRNLMSIMAGRLRRSNHSLMKELEDQLKYQHLQKEIANAGKIQASIVPDGDKLLLNRPAVDAYALINQARVVGGDFYDALMLDDENLYIAIGDVSGKGMPAALLMMRTFTSLRLLAGNNPGFRQVIPSVNRMLANNNDNMMFVTIFAGVLHLRTGVLRFVNGGHNPPYISLNRGDFQLMDLPGGTLVGIDPDAEFPISELQLHPGDALVLYTDGITEAMNAERKMFGTSHLGRVLNRRPHASMKDLVQFLEQEVENFVGNAPQHDDFTVLGLQYRGPSK</sequence>
<proteinExistence type="predicted"/>
<evidence type="ECO:0000256" key="1">
    <source>
        <dbReference type="ARBA" id="ARBA00022801"/>
    </source>
</evidence>
<dbReference type="GO" id="GO:0016791">
    <property type="term" value="F:phosphatase activity"/>
    <property type="evidence" value="ECO:0007669"/>
    <property type="project" value="TreeGrafter"/>
</dbReference>
<dbReference type="InterPro" id="IPR014710">
    <property type="entry name" value="RmlC-like_jellyroll"/>
</dbReference>
<dbReference type="InterPro" id="IPR018490">
    <property type="entry name" value="cNMP-bd_dom_sf"/>
</dbReference>
<reference evidence="3 4" key="1">
    <citation type="submission" date="2017-10" db="EMBL/GenBank/DDBJ databases">
        <title>The draft genome sequence of Lewinella nigricans NBRC 102662.</title>
        <authorList>
            <person name="Wang K."/>
        </authorList>
    </citation>
    <scope>NUCLEOTIDE SEQUENCE [LARGE SCALE GENOMIC DNA]</scope>
    <source>
        <strain evidence="3 4">NBRC 102662</strain>
    </source>
</reference>
<dbReference type="Pfam" id="PF00027">
    <property type="entry name" value="cNMP_binding"/>
    <property type="match status" value="1"/>
</dbReference>
<comment type="caution">
    <text evidence="3">The sequence shown here is derived from an EMBL/GenBank/DDBJ whole genome shotgun (WGS) entry which is preliminary data.</text>
</comment>
<dbReference type="Proteomes" id="UP000223913">
    <property type="component" value="Unassembled WGS sequence"/>
</dbReference>
<evidence type="ECO:0000313" key="3">
    <source>
        <dbReference type="EMBL" id="PHN01598.1"/>
    </source>
</evidence>
<dbReference type="SUPFAM" id="SSF51206">
    <property type="entry name" value="cAMP-binding domain-like"/>
    <property type="match status" value="1"/>
</dbReference>
<organism evidence="3 4">
    <name type="scientific">Flavilitoribacter nigricans (strain ATCC 23147 / DSM 23189 / NBRC 102662 / NCIMB 1420 / SS-2)</name>
    <name type="common">Lewinella nigricans</name>
    <dbReference type="NCBI Taxonomy" id="1122177"/>
    <lineage>
        <taxon>Bacteria</taxon>
        <taxon>Pseudomonadati</taxon>
        <taxon>Bacteroidota</taxon>
        <taxon>Saprospiria</taxon>
        <taxon>Saprospirales</taxon>
        <taxon>Lewinellaceae</taxon>
        <taxon>Flavilitoribacter</taxon>
    </lineage>
</organism>
<evidence type="ECO:0000313" key="4">
    <source>
        <dbReference type="Proteomes" id="UP000223913"/>
    </source>
</evidence>
<dbReference type="InterPro" id="IPR000595">
    <property type="entry name" value="cNMP-bd_dom"/>
</dbReference>
<dbReference type="PROSITE" id="PS50042">
    <property type="entry name" value="CNMP_BINDING_3"/>
    <property type="match status" value="1"/>
</dbReference>
<dbReference type="CDD" id="cd00038">
    <property type="entry name" value="CAP_ED"/>
    <property type="match status" value="1"/>
</dbReference>
<dbReference type="PANTHER" id="PTHR43156">
    <property type="entry name" value="STAGE II SPORULATION PROTEIN E-RELATED"/>
    <property type="match status" value="1"/>
</dbReference>
<dbReference type="SUPFAM" id="SSF81606">
    <property type="entry name" value="PP2C-like"/>
    <property type="match status" value="1"/>
</dbReference>
<dbReference type="SMART" id="SM00331">
    <property type="entry name" value="PP2C_SIG"/>
    <property type="match status" value="1"/>
</dbReference>
<dbReference type="InterPro" id="IPR036457">
    <property type="entry name" value="PPM-type-like_dom_sf"/>
</dbReference>
<evidence type="ECO:0000259" key="2">
    <source>
        <dbReference type="PROSITE" id="PS50042"/>
    </source>
</evidence>
<protein>
    <recommendedName>
        <fullName evidence="2">Cyclic nucleotide-binding domain-containing protein</fullName>
    </recommendedName>
</protein>
<keyword evidence="4" id="KW-1185">Reference proteome</keyword>